<dbReference type="Pfam" id="PF00912">
    <property type="entry name" value="Transgly"/>
    <property type="match status" value="1"/>
</dbReference>
<evidence type="ECO:0000313" key="31">
    <source>
        <dbReference type="EMBL" id="MBC8530435.1"/>
    </source>
</evidence>
<reference evidence="31" key="1">
    <citation type="submission" date="2020-08" db="EMBL/GenBank/DDBJ databases">
        <title>Genome public.</title>
        <authorList>
            <person name="Liu C."/>
            <person name="Sun Q."/>
        </authorList>
    </citation>
    <scope>NUCLEOTIDE SEQUENCE</scope>
    <source>
        <strain evidence="31">NSJ-53</strain>
    </source>
</reference>
<evidence type="ECO:0000256" key="5">
    <source>
        <dbReference type="ARBA" id="ARBA00007739"/>
    </source>
</evidence>
<keyword evidence="21" id="KW-0511">Multifunctional enzyme</keyword>
<dbReference type="GO" id="GO:0071555">
    <property type="term" value="P:cell wall organization"/>
    <property type="evidence" value="ECO:0007669"/>
    <property type="project" value="UniProtKB-KW"/>
</dbReference>
<evidence type="ECO:0000256" key="26">
    <source>
        <dbReference type="ARBA" id="ARBA00060592"/>
    </source>
</evidence>
<evidence type="ECO:0000256" key="1">
    <source>
        <dbReference type="ARBA" id="ARBA00002624"/>
    </source>
</evidence>
<feature type="compositionally biased region" description="Pro residues" evidence="27">
    <location>
        <begin position="900"/>
        <end position="909"/>
    </location>
</feature>
<dbReference type="PANTHER" id="PTHR32282">
    <property type="entry name" value="BINDING PROTEIN TRANSPEPTIDASE, PUTATIVE-RELATED"/>
    <property type="match status" value="1"/>
</dbReference>
<comment type="similarity">
    <text evidence="5">In the N-terminal section; belongs to the glycosyltransferase 51 family.</text>
</comment>
<feature type="region of interest" description="Disordered" evidence="27">
    <location>
        <begin position="865"/>
        <end position="909"/>
    </location>
</feature>
<evidence type="ECO:0000256" key="23">
    <source>
        <dbReference type="ARBA" id="ARBA00034000"/>
    </source>
</evidence>
<keyword evidence="12" id="KW-0808">Transferase</keyword>
<dbReference type="PANTHER" id="PTHR32282:SF11">
    <property type="entry name" value="PENICILLIN-BINDING PROTEIN 1B"/>
    <property type="match status" value="1"/>
</dbReference>
<dbReference type="GO" id="GO:0005886">
    <property type="term" value="C:plasma membrane"/>
    <property type="evidence" value="ECO:0007669"/>
    <property type="project" value="UniProtKB-SubCell"/>
</dbReference>
<evidence type="ECO:0000256" key="10">
    <source>
        <dbReference type="ARBA" id="ARBA00022670"/>
    </source>
</evidence>
<evidence type="ECO:0000256" key="7">
    <source>
        <dbReference type="ARBA" id="ARBA00018638"/>
    </source>
</evidence>
<comment type="caution">
    <text evidence="31">The sequence shown here is derived from an EMBL/GenBank/DDBJ whole genome shotgun (WGS) entry which is preliminary data.</text>
</comment>
<evidence type="ECO:0000259" key="29">
    <source>
        <dbReference type="Pfam" id="PF00905"/>
    </source>
</evidence>
<feature type="domain" description="Penicillin-binding protein transpeptidase" evidence="29">
    <location>
        <begin position="497"/>
        <end position="732"/>
    </location>
</feature>
<dbReference type="InterPro" id="IPR036950">
    <property type="entry name" value="PBP_transglycosylase"/>
</dbReference>
<dbReference type="GO" id="GO:0008360">
    <property type="term" value="P:regulation of cell shape"/>
    <property type="evidence" value="ECO:0007669"/>
    <property type="project" value="UniProtKB-KW"/>
</dbReference>
<dbReference type="EC" id="2.4.99.28" evidence="24"/>
<evidence type="ECO:0000256" key="15">
    <source>
        <dbReference type="ARBA" id="ARBA00022960"/>
    </source>
</evidence>
<dbReference type="SUPFAM" id="SSF56601">
    <property type="entry name" value="beta-lactamase/transpeptidase-like"/>
    <property type="match status" value="1"/>
</dbReference>
<dbReference type="SUPFAM" id="SSF53955">
    <property type="entry name" value="Lysozyme-like"/>
    <property type="match status" value="1"/>
</dbReference>
<evidence type="ECO:0000256" key="27">
    <source>
        <dbReference type="SAM" id="MobiDB-lite"/>
    </source>
</evidence>
<comment type="pathway">
    <text evidence="26">Glycan biosynthesis.</text>
</comment>
<comment type="subcellular location">
    <subcellularLocation>
        <location evidence="2">Cell membrane</location>
        <topology evidence="2">Single-pass type II membrane protein</topology>
    </subcellularLocation>
</comment>
<keyword evidence="9" id="KW-0121">Carboxypeptidase</keyword>
<evidence type="ECO:0000256" key="6">
    <source>
        <dbReference type="ARBA" id="ARBA00012448"/>
    </source>
</evidence>
<dbReference type="FunFam" id="1.10.3810.10:FF:000001">
    <property type="entry name" value="Penicillin-binding protein 1A"/>
    <property type="match status" value="1"/>
</dbReference>
<protein>
    <recommendedName>
        <fullName evidence="7">Penicillin-binding protein 1A</fullName>
        <ecNumber evidence="24">2.4.99.28</ecNumber>
        <ecNumber evidence="6">3.4.16.4</ecNumber>
    </recommendedName>
</protein>
<dbReference type="GO" id="GO:0030288">
    <property type="term" value="C:outer membrane-bounded periplasmic space"/>
    <property type="evidence" value="ECO:0007669"/>
    <property type="project" value="TreeGrafter"/>
</dbReference>
<keyword evidence="11" id="KW-0328">Glycosyltransferase</keyword>
<evidence type="ECO:0000256" key="2">
    <source>
        <dbReference type="ARBA" id="ARBA00004401"/>
    </source>
</evidence>
<evidence type="ECO:0000256" key="4">
    <source>
        <dbReference type="ARBA" id="ARBA00007090"/>
    </source>
</evidence>
<dbReference type="NCBIfam" id="TIGR02074">
    <property type="entry name" value="PBP_1a_fam"/>
    <property type="match status" value="1"/>
</dbReference>
<evidence type="ECO:0000256" key="25">
    <source>
        <dbReference type="ARBA" id="ARBA00049902"/>
    </source>
</evidence>
<dbReference type="InterPro" id="IPR023346">
    <property type="entry name" value="Lysozyme-like_dom_sf"/>
</dbReference>
<dbReference type="InterPro" id="IPR001460">
    <property type="entry name" value="PCN-bd_Tpept"/>
</dbReference>
<dbReference type="GO" id="GO:0046677">
    <property type="term" value="P:response to antibiotic"/>
    <property type="evidence" value="ECO:0007669"/>
    <property type="project" value="UniProtKB-KW"/>
</dbReference>
<dbReference type="GO" id="GO:0009252">
    <property type="term" value="P:peptidoglycan biosynthetic process"/>
    <property type="evidence" value="ECO:0007669"/>
    <property type="project" value="UniProtKB-KW"/>
</dbReference>
<organism evidence="31 32">
    <name type="scientific">Gehongia tenuis</name>
    <dbReference type="NCBI Taxonomy" id="2763655"/>
    <lineage>
        <taxon>Bacteria</taxon>
        <taxon>Bacillati</taxon>
        <taxon>Bacillota</taxon>
        <taxon>Clostridia</taxon>
        <taxon>Christensenellales</taxon>
        <taxon>Christensenellaceae</taxon>
        <taxon>Gehongia</taxon>
    </lineage>
</organism>
<dbReference type="InterPro" id="IPR001264">
    <property type="entry name" value="Glyco_trans_51"/>
</dbReference>
<proteinExistence type="inferred from homology"/>
<keyword evidence="8" id="KW-1003">Cell membrane</keyword>
<gene>
    <name evidence="31" type="ORF">H8696_01060</name>
</gene>
<evidence type="ECO:0000256" key="16">
    <source>
        <dbReference type="ARBA" id="ARBA00022968"/>
    </source>
</evidence>
<evidence type="ECO:0000313" key="32">
    <source>
        <dbReference type="Proteomes" id="UP000623172"/>
    </source>
</evidence>
<comment type="function">
    <text evidence="1">Cell wall formation. Synthesis of cross-linked peptidoglycan from the lipid intermediates. The enzyme has a penicillin-insensitive transglycosylase N-terminal domain (formation of linear glycan strands) and a penicillin-sensitive transpeptidase C-terminal domain (cross-linking of the peptide subunits).</text>
</comment>
<keyword evidence="17" id="KW-0573">Peptidoglycan synthesis</keyword>
<keyword evidence="14" id="KW-0378">Hydrolase</keyword>
<dbReference type="InterPro" id="IPR012338">
    <property type="entry name" value="Beta-lactam/transpept-like"/>
</dbReference>
<comment type="catalytic activity">
    <reaction evidence="23">
        <text>Preferential cleavage: (Ac)2-L-Lys-D-Ala-|-D-Ala. Also transpeptidation of peptidyl-alanyl moieties that are N-acyl substituents of D-alanine.</text>
        <dbReference type="EC" id="3.4.16.4"/>
    </reaction>
</comment>
<evidence type="ECO:0000256" key="19">
    <source>
        <dbReference type="ARBA" id="ARBA00023136"/>
    </source>
</evidence>
<keyword evidence="22" id="KW-0961">Cell wall biogenesis/degradation</keyword>
<name>A0A926HP90_9FIRM</name>
<keyword evidence="32" id="KW-1185">Reference proteome</keyword>
<evidence type="ECO:0000256" key="17">
    <source>
        <dbReference type="ARBA" id="ARBA00022984"/>
    </source>
</evidence>
<keyword evidence="13 28" id="KW-0812">Transmembrane</keyword>
<dbReference type="Gene3D" id="1.10.3810.10">
    <property type="entry name" value="Biosynthetic peptidoglycan transglycosylase-like"/>
    <property type="match status" value="1"/>
</dbReference>
<evidence type="ECO:0000256" key="9">
    <source>
        <dbReference type="ARBA" id="ARBA00022645"/>
    </source>
</evidence>
<evidence type="ECO:0000256" key="8">
    <source>
        <dbReference type="ARBA" id="ARBA00022475"/>
    </source>
</evidence>
<keyword evidence="16" id="KW-0735">Signal-anchor</keyword>
<feature type="domain" description="Glycosyl transferase family 51" evidence="30">
    <location>
        <begin position="187"/>
        <end position="368"/>
    </location>
</feature>
<keyword evidence="19 28" id="KW-0472">Membrane</keyword>
<dbReference type="EMBL" id="JACRSR010000001">
    <property type="protein sequence ID" value="MBC8530435.1"/>
    <property type="molecule type" value="Genomic_DNA"/>
</dbReference>
<comment type="similarity">
    <text evidence="4">In the C-terminal section; belongs to the transpeptidase family.</text>
</comment>
<evidence type="ECO:0000256" key="11">
    <source>
        <dbReference type="ARBA" id="ARBA00022676"/>
    </source>
</evidence>
<evidence type="ECO:0000256" key="14">
    <source>
        <dbReference type="ARBA" id="ARBA00022801"/>
    </source>
</evidence>
<sequence length="909" mass="99151">MDFLEKLKAALAKAGAAVKNFFFAIGRTVKGWALALAGFVAGLFRKDGRDNKDRRPKDDYVILAEEDLPGGPAAPAAAAAPSRKPMVIKKAVEKSDLPKAKREKGDKKTFGQFVRSCFKPRTKSPNFILSVIVTTAKLMIVFVLAFGMAGFGAVMGVAQAYVDTTPTLDVNKIEDQDLTSFIYDADGNLITEYKNIENRVWAGLDEIPKDLQNAFIAIEDSRFWTHNGIDIKRIAGAFVNNLQNNDTQGGSTITQQLIKLKLLSSEQSYKRKLQEAYLAIQLEQTYSKEQILETYLNTIHLGGSNYGVKTAAEDYFGKDLSQLTLRECATLAGMNQNPYYYNVRLNYYPSEGSSRTPARTDKRTDTVLLVMYQQGYITKEQYEAAKSDTLTVREQSDDTKLYDHPYFVEYAIYDVCVHLLADRKMPNTSENRALMEQEIRTKGYHIYTTMDPNVQTVLEDTLYNWENYPKLANSNHSKMLVKNGDGSVSEIIQPQAAAAVLDYHTGELKGIVGGRVAPTQQKELNRAYRSTMPVGSTIKPLSVYGPALDKGSNPATIFLNVAAKIDGWDSPKGYPSNYGGGSFTGPTTMRNGLKQSYNVVAARALLEKVGIEESANYLMNMGVDPSHISHDGSGLALGTSGITPIEMTVGFGTIANSGVYMEPLSFTKVLDSEGNVVLDAKANQVTRQVFKPSSSFMLVDMMEDVITSGTGTTARFSGMTLAGKTGTHSDYKGVAFGGFSPYYASFVWMGHDSNESLVSNATGGRYGAPLWKAYMSKIHEGLEDKPILDGEPADYGVKRGSFCSITGLAPTSSCPTTSDYYADGAYPSRCPGHQTVSICTESNCLATEYCPADKVEQRVEVYDDDGNPIKDYTDSPCPIHTAPVTTPDPNAGGGEGGDPPAEPTPPPAE</sequence>
<dbReference type="GO" id="GO:0006508">
    <property type="term" value="P:proteolysis"/>
    <property type="evidence" value="ECO:0007669"/>
    <property type="project" value="UniProtKB-KW"/>
</dbReference>
<keyword evidence="18 28" id="KW-1133">Transmembrane helix</keyword>
<feature type="transmembrane region" description="Helical" evidence="28">
    <location>
        <begin position="20"/>
        <end position="44"/>
    </location>
</feature>
<dbReference type="GO" id="GO:0008658">
    <property type="term" value="F:penicillin binding"/>
    <property type="evidence" value="ECO:0007669"/>
    <property type="project" value="InterPro"/>
</dbReference>
<dbReference type="Proteomes" id="UP000623172">
    <property type="component" value="Unassembled WGS sequence"/>
</dbReference>
<keyword evidence="15" id="KW-0133">Cell shape</keyword>
<evidence type="ECO:0000256" key="22">
    <source>
        <dbReference type="ARBA" id="ARBA00023316"/>
    </source>
</evidence>
<evidence type="ECO:0000256" key="13">
    <source>
        <dbReference type="ARBA" id="ARBA00022692"/>
    </source>
</evidence>
<evidence type="ECO:0000256" key="21">
    <source>
        <dbReference type="ARBA" id="ARBA00023268"/>
    </source>
</evidence>
<accession>A0A926HP90</accession>
<comment type="catalytic activity">
    <reaction evidence="25">
        <text>[GlcNAc-(1-&gt;4)-Mur2Ac(oyl-L-Ala-gamma-D-Glu-L-Lys-D-Ala-D-Ala)](n)-di-trans,octa-cis-undecaprenyl diphosphate + beta-D-GlcNAc-(1-&gt;4)-Mur2Ac(oyl-L-Ala-gamma-D-Glu-L-Lys-D-Ala-D-Ala)-di-trans,octa-cis-undecaprenyl diphosphate = [GlcNAc-(1-&gt;4)-Mur2Ac(oyl-L-Ala-gamma-D-Glu-L-Lys-D-Ala-D-Ala)](n+1)-di-trans,octa-cis-undecaprenyl diphosphate + di-trans,octa-cis-undecaprenyl diphosphate + H(+)</text>
        <dbReference type="Rhea" id="RHEA:23708"/>
        <dbReference type="Rhea" id="RHEA-COMP:9602"/>
        <dbReference type="Rhea" id="RHEA-COMP:9603"/>
        <dbReference type="ChEBI" id="CHEBI:15378"/>
        <dbReference type="ChEBI" id="CHEBI:58405"/>
        <dbReference type="ChEBI" id="CHEBI:60033"/>
        <dbReference type="ChEBI" id="CHEBI:78435"/>
        <dbReference type="EC" id="2.4.99.28"/>
    </reaction>
</comment>
<dbReference type="Pfam" id="PF00905">
    <property type="entry name" value="Transpeptidase"/>
    <property type="match status" value="1"/>
</dbReference>
<feature type="transmembrane region" description="Helical" evidence="28">
    <location>
        <begin position="127"/>
        <end position="158"/>
    </location>
</feature>
<dbReference type="AlphaFoldDB" id="A0A926HP90"/>
<dbReference type="GO" id="GO:0009002">
    <property type="term" value="F:serine-type D-Ala-D-Ala carboxypeptidase activity"/>
    <property type="evidence" value="ECO:0007669"/>
    <property type="project" value="UniProtKB-EC"/>
</dbReference>
<dbReference type="GO" id="GO:0008955">
    <property type="term" value="F:peptidoglycan glycosyltransferase activity"/>
    <property type="evidence" value="ECO:0007669"/>
    <property type="project" value="UniProtKB-EC"/>
</dbReference>
<comment type="pathway">
    <text evidence="3">Cell wall biogenesis; peptidoglycan biosynthesis.</text>
</comment>
<evidence type="ECO:0000256" key="12">
    <source>
        <dbReference type="ARBA" id="ARBA00022679"/>
    </source>
</evidence>
<evidence type="ECO:0000256" key="20">
    <source>
        <dbReference type="ARBA" id="ARBA00023251"/>
    </source>
</evidence>
<dbReference type="Gene3D" id="3.40.710.10">
    <property type="entry name" value="DD-peptidase/beta-lactamase superfamily"/>
    <property type="match status" value="1"/>
</dbReference>
<evidence type="ECO:0000256" key="18">
    <source>
        <dbReference type="ARBA" id="ARBA00022989"/>
    </source>
</evidence>
<evidence type="ECO:0000256" key="3">
    <source>
        <dbReference type="ARBA" id="ARBA00004752"/>
    </source>
</evidence>
<keyword evidence="10" id="KW-0645">Protease</keyword>
<evidence type="ECO:0000256" key="28">
    <source>
        <dbReference type="SAM" id="Phobius"/>
    </source>
</evidence>
<evidence type="ECO:0000259" key="30">
    <source>
        <dbReference type="Pfam" id="PF00912"/>
    </source>
</evidence>
<dbReference type="RefSeq" id="WP_249314366.1">
    <property type="nucleotide sequence ID" value="NZ_JACRSR010000001.1"/>
</dbReference>
<dbReference type="EC" id="3.4.16.4" evidence="6"/>
<dbReference type="InterPro" id="IPR050396">
    <property type="entry name" value="Glycosyltr_51/Transpeptidase"/>
</dbReference>
<evidence type="ECO:0000256" key="24">
    <source>
        <dbReference type="ARBA" id="ARBA00044770"/>
    </source>
</evidence>
<keyword evidence="20" id="KW-0046">Antibiotic resistance</keyword>